<keyword evidence="2" id="KW-1185">Reference proteome</keyword>
<gene>
    <name evidence="1" type="ORF">NE848_13100</name>
</gene>
<comment type="caution">
    <text evidence="1">The sequence shown here is derived from an EMBL/GenBank/DDBJ whole genome shotgun (WGS) entry which is preliminary data.</text>
</comment>
<dbReference type="Proteomes" id="UP001155077">
    <property type="component" value="Unassembled WGS sequence"/>
</dbReference>
<organism evidence="1 2">
    <name type="scientific">Gramella jeungdoensis</name>
    <dbReference type="NCBI Taxonomy" id="708091"/>
    <lineage>
        <taxon>Bacteria</taxon>
        <taxon>Pseudomonadati</taxon>
        <taxon>Bacteroidota</taxon>
        <taxon>Flavobacteriia</taxon>
        <taxon>Flavobacteriales</taxon>
        <taxon>Flavobacteriaceae</taxon>
        <taxon>Christiangramia</taxon>
    </lineage>
</organism>
<evidence type="ECO:0000313" key="2">
    <source>
        <dbReference type="Proteomes" id="UP001155077"/>
    </source>
</evidence>
<dbReference type="RefSeq" id="WP_252114307.1">
    <property type="nucleotide sequence ID" value="NZ_JAMSCK010000004.1"/>
</dbReference>
<sequence>MEEILENNNFKFPEIVSGKLNKDALYITPEGSKNVVPANWGYLPVGLDNEESLLTGREKIYKVDYLNLKNLPFANHEQAGYCKVWIWDGSKPRAVRGFYFQDLKGNSYTACLITDNSNLIYI</sequence>
<dbReference type="EMBL" id="JAMSCK010000004">
    <property type="protein sequence ID" value="MCM8570323.1"/>
    <property type="molecule type" value="Genomic_DNA"/>
</dbReference>
<proteinExistence type="predicted"/>
<name>A0ABT0Z3K7_9FLAO</name>
<evidence type="ECO:0000313" key="1">
    <source>
        <dbReference type="EMBL" id="MCM8570323.1"/>
    </source>
</evidence>
<reference evidence="1" key="1">
    <citation type="submission" date="2022-06" db="EMBL/GenBank/DDBJ databases">
        <title>Gramella sediminis sp. nov., isolated from deep-sea sediment of the Indian Ocean.</title>
        <authorList>
            <person name="Yang L."/>
        </authorList>
    </citation>
    <scope>NUCLEOTIDE SEQUENCE</scope>
    <source>
        <strain evidence="1">HMD3159</strain>
    </source>
</reference>
<protein>
    <submittedName>
        <fullName evidence="1">Uncharacterized protein</fullName>
    </submittedName>
</protein>
<accession>A0ABT0Z3K7</accession>